<dbReference type="PANTHER" id="PTHR24567:SF74">
    <property type="entry name" value="HTH-TYPE TRANSCRIPTIONAL REGULATOR ARCR"/>
    <property type="match status" value="1"/>
</dbReference>
<dbReference type="GO" id="GO:0003700">
    <property type="term" value="F:DNA-binding transcription factor activity"/>
    <property type="evidence" value="ECO:0007669"/>
    <property type="project" value="TreeGrafter"/>
</dbReference>
<dbReference type="EMBL" id="JARDXE010000034">
    <property type="protein sequence ID" value="MDE8649865.1"/>
    <property type="molecule type" value="Genomic_DNA"/>
</dbReference>
<dbReference type="GO" id="GO:0005829">
    <property type="term" value="C:cytosol"/>
    <property type="evidence" value="ECO:0007669"/>
    <property type="project" value="TreeGrafter"/>
</dbReference>
<feature type="domain" description="Cyclic nucleotide-binding" evidence="1">
    <location>
        <begin position="12"/>
        <end position="81"/>
    </location>
</feature>
<comment type="caution">
    <text evidence="2">The sequence shown here is derived from an EMBL/GenBank/DDBJ whole genome shotgun (WGS) entry which is preliminary data.</text>
</comment>
<organism evidence="2 3">
    <name type="scientific">Rhodococcus qingshengii</name>
    <dbReference type="NCBI Taxonomy" id="334542"/>
    <lineage>
        <taxon>Bacteria</taxon>
        <taxon>Bacillati</taxon>
        <taxon>Actinomycetota</taxon>
        <taxon>Actinomycetes</taxon>
        <taxon>Mycobacteriales</taxon>
        <taxon>Nocardiaceae</taxon>
        <taxon>Rhodococcus</taxon>
        <taxon>Rhodococcus erythropolis group</taxon>
    </lineage>
</organism>
<reference evidence="2" key="1">
    <citation type="submission" date="2023-02" db="EMBL/GenBank/DDBJ databases">
        <title>A novel hydrolase synthesized by Rhodococcus erythropolis HQ is responsible for the detoxification of Zearalenone.</title>
        <authorList>
            <person name="Hu J."/>
            <person name="Xu J."/>
        </authorList>
    </citation>
    <scope>NUCLEOTIDE SEQUENCE</scope>
    <source>
        <strain evidence="2">HQ</strain>
    </source>
</reference>
<accession>A0AAW6M0A7</accession>
<dbReference type="SUPFAM" id="SSF51206">
    <property type="entry name" value="cAMP-binding domain-like"/>
    <property type="match status" value="1"/>
</dbReference>
<dbReference type="InterPro" id="IPR014710">
    <property type="entry name" value="RmlC-like_jellyroll"/>
</dbReference>
<protein>
    <submittedName>
        <fullName evidence="2">Cyclic nucleotide-binding domain-containing protein</fullName>
    </submittedName>
</protein>
<dbReference type="PROSITE" id="PS50042">
    <property type="entry name" value="CNMP_BINDING_3"/>
    <property type="match status" value="1"/>
</dbReference>
<dbReference type="AlphaFoldDB" id="A0AAW6M0A7"/>
<gene>
    <name evidence="2" type="ORF">PXH69_33370</name>
</gene>
<sequence>MNDHACEQRPREIEGLADDQRSELAAFSREVQLAPGTVVFHEGDSADRCWFLRTGRITLTTRIPGRGEETVETLSAGEILGVSWFRPPRQWQWTATAVTHVTAVEVDATMLQSVAESDPDLGRAICSILADTLLHRLQATRARLLDLYAREHVR</sequence>
<dbReference type="InterPro" id="IPR000595">
    <property type="entry name" value="cNMP-bd_dom"/>
</dbReference>
<evidence type="ECO:0000259" key="1">
    <source>
        <dbReference type="PROSITE" id="PS50042"/>
    </source>
</evidence>
<dbReference type="Pfam" id="PF00027">
    <property type="entry name" value="cNMP_binding"/>
    <property type="match status" value="1"/>
</dbReference>
<evidence type="ECO:0000313" key="2">
    <source>
        <dbReference type="EMBL" id="MDE8649865.1"/>
    </source>
</evidence>
<dbReference type="Proteomes" id="UP001217325">
    <property type="component" value="Unassembled WGS sequence"/>
</dbReference>
<dbReference type="Gene3D" id="2.60.120.10">
    <property type="entry name" value="Jelly Rolls"/>
    <property type="match status" value="1"/>
</dbReference>
<dbReference type="InterPro" id="IPR018490">
    <property type="entry name" value="cNMP-bd_dom_sf"/>
</dbReference>
<evidence type="ECO:0000313" key="3">
    <source>
        <dbReference type="Proteomes" id="UP001217325"/>
    </source>
</evidence>
<dbReference type="PANTHER" id="PTHR24567">
    <property type="entry name" value="CRP FAMILY TRANSCRIPTIONAL REGULATORY PROTEIN"/>
    <property type="match status" value="1"/>
</dbReference>
<dbReference type="RefSeq" id="WP_076948947.1">
    <property type="nucleotide sequence ID" value="NZ_JARDXE010000034.1"/>
</dbReference>
<name>A0AAW6M0A7_RHOSG</name>
<dbReference type="CDD" id="cd00038">
    <property type="entry name" value="CAP_ED"/>
    <property type="match status" value="1"/>
</dbReference>
<dbReference type="InterPro" id="IPR050397">
    <property type="entry name" value="Env_Response_Regulators"/>
</dbReference>
<dbReference type="SMART" id="SM00100">
    <property type="entry name" value="cNMP"/>
    <property type="match status" value="1"/>
</dbReference>
<proteinExistence type="predicted"/>